<dbReference type="InterPro" id="IPR044878">
    <property type="entry name" value="UbiA_sf"/>
</dbReference>
<evidence type="ECO:0000256" key="3">
    <source>
        <dbReference type="ARBA" id="ARBA00022428"/>
    </source>
</evidence>
<dbReference type="InParanoid" id="A0A5Q0BNL6"/>
<evidence type="ECO:0000256" key="1">
    <source>
        <dbReference type="ARBA" id="ARBA00004141"/>
    </source>
</evidence>
<keyword evidence="6 9" id="KW-0812">Transmembrane</keyword>
<dbReference type="CDD" id="cd13962">
    <property type="entry name" value="PT_UbiA_UBIAD1"/>
    <property type="match status" value="1"/>
</dbReference>
<dbReference type="PANTHER" id="PTHR13929">
    <property type="entry name" value="1,4-DIHYDROXY-2-NAPHTHOATE OCTAPRENYLTRANSFERASE"/>
    <property type="match status" value="1"/>
</dbReference>
<keyword evidence="11" id="KW-1185">Reference proteome</keyword>
<dbReference type="Gene3D" id="1.10.357.140">
    <property type="entry name" value="UbiA prenyltransferase"/>
    <property type="match status" value="1"/>
</dbReference>
<gene>
    <name evidence="10" type="ORF">F6R98_15130</name>
</gene>
<dbReference type="OrthoDB" id="9767568at2"/>
<protein>
    <submittedName>
        <fullName evidence="10">Prenyltransferase</fullName>
    </submittedName>
</protein>
<dbReference type="GO" id="GO:0004659">
    <property type="term" value="F:prenyltransferase activity"/>
    <property type="evidence" value="ECO:0007669"/>
    <property type="project" value="InterPro"/>
</dbReference>
<evidence type="ECO:0000256" key="5">
    <source>
        <dbReference type="ARBA" id="ARBA00022679"/>
    </source>
</evidence>
<dbReference type="InterPro" id="IPR000537">
    <property type="entry name" value="UbiA_prenyltransferase"/>
</dbReference>
<feature type="transmembrane region" description="Helical" evidence="9">
    <location>
        <begin position="240"/>
        <end position="258"/>
    </location>
</feature>
<dbReference type="UniPathway" id="UPA00079"/>
<dbReference type="Pfam" id="PF01040">
    <property type="entry name" value="UbiA"/>
    <property type="match status" value="1"/>
</dbReference>
<evidence type="ECO:0000313" key="11">
    <source>
        <dbReference type="Proteomes" id="UP000325755"/>
    </source>
</evidence>
<evidence type="ECO:0000256" key="2">
    <source>
        <dbReference type="ARBA" id="ARBA00004863"/>
    </source>
</evidence>
<evidence type="ECO:0000256" key="9">
    <source>
        <dbReference type="SAM" id="Phobius"/>
    </source>
</evidence>
<dbReference type="FunCoup" id="A0A5Q0BNL6">
    <property type="interactions" value="321"/>
</dbReference>
<feature type="transmembrane region" description="Helical" evidence="9">
    <location>
        <begin position="114"/>
        <end position="133"/>
    </location>
</feature>
<evidence type="ECO:0000256" key="6">
    <source>
        <dbReference type="ARBA" id="ARBA00022692"/>
    </source>
</evidence>
<dbReference type="GO" id="GO:0016020">
    <property type="term" value="C:membrane"/>
    <property type="evidence" value="ECO:0007669"/>
    <property type="project" value="UniProtKB-SubCell"/>
</dbReference>
<evidence type="ECO:0000313" key="10">
    <source>
        <dbReference type="EMBL" id="QFY43794.1"/>
    </source>
</evidence>
<feature type="transmembrane region" description="Helical" evidence="9">
    <location>
        <begin position="192"/>
        <end position="211"/>
    </location>
</feature>
<keyword evidence="8 9" id="KW-0472">Membrane</keyword>
<dbReference type="PANTHER" id="PTHR13929:SF0">
    <property type="entry name" value="UBIA PRENYLTRANSFERASE DOMAIN-CONTAINING PROTEIN 1"/>
    <property type="match status" value="1"/>
</dbReference>
<comment type="subcellular location">
    <subcellularLocation>
        <location evidence="1">Membrane</location>
        <topology evidence="1">Multi-pass membrane protein</topology>
    </subcellularLocation>
</comment>
<keyword evidence="5 10" id="KW-0808">Transferase</keyword>
<reference evidence="10 11" key="1">
    <citation type="submission" date="2019-09" db="EMBL/GenBank/DDBJ databases">
        <title>Ecophysiology of the spiral-shaped methanotroph Methylospira mobilis as revealed by the complete genome sequence.</title>
        <authorList>
            <person name="Oshkin I.Y."/>
            <person name="Dedysh S.N."/>
            <person name="Miroshnikov K."/>
            <person name="Danilova O.V."/>
            <person name="Hakobyan A."/>
            <person name="Liesack W."/>
        </authorList>
    </citation>
    <scope>NUCLEOTIDE SEQUENCE [LARGE SCALE GENOMIC DNA]</scope>
    <source>
        <strain evidence="10 11">Shm1</strain>
    </source>
</reference>
<proteinExistence type="predicted"/>
<keyword evidence="3" id="KW-0474">Menaquinone biosynthesis</keyword>
<dbReference type="GO" id="GO:0042371">
    <property type="term" value="P:vitamin K biosynthetic process"/>
    <property type="evidence" value="ECO:0007669"/>
    <property type="project" value="TreeGrafter"/>
</dbReference>
<dbReference type="InterPro" id="IPR026046">
    <property type="entry name" value="UBIAD1"/>
</dbReference>
<accession>A0A5Q0BNL6</accession>
<comment type="pathway">
    <text evidence="2">Quinol/quinone metabolism; menaquinone biosynthesis.</text>
</comment>
<feature type="transmembrane region" description="Helical" evidence="9">
    <location>
        <begin position="63"/>
        <end position="83"/>
    </location>
</feature>
<sequence>MPSGSARPCMSFRRRPPYLFDNTVLNQEVRLKWWQALNPAIYLISVLPGVAVWLLVLPSGNSLLALLGATLAVTLLQHAINLLNDEADWRLGADIEKSDSWVYVHHQNLGLVRLHGWLSFLGGTALGLAVLLWREHLDILIPAIPLVALGYLYNSGKRPLSYTCLGEWVTGLCYGPGVFGGLWLVTGQSANPGMLSGALAFGCLAVALLLAHQPTQMRTDRLAGKQSFAVRYGADITYRFVRILFFMFLLAWASALVFQQAGLVTTAIDILFSCVFFVVRLKKPPDSKYLLLSSSVLFLTLALIIRS</sequence>
<dbReference type="Proteomes" id="UP000325755">
    <property type="component" value="Chromosome"/>
</dbReference>
<organism evidence="10 11">
    <name type="scientific">Candidatus Methylospira mobilis</name>
    <dbReference type="NCBI Taxonomy" id="1808979"/>
    <lineage>
        <taxon>Bacteria</taxon>
        <taxon>Pseudomonadati</taxon>
        <taxon>Pseudomonadota</taxon>
        <taxon>Gammaproteobacteria</taxon>
        <taxon>Methylococcales</taxon>
        <taxon>Methylococcaceae</taxon>
        <taxon>Candidatus Methylospira</taxon>
    </lineage>
</organism>
<dbReference type="KEGG" id="mmob:F6R98_15130"/>
<feature type="transmembrane region" description="Helical" evidence="9">
    <location>
        <begin position="40"/>
        <end position="57"/>
    </location>
</feature>
<feature type="transmembrane region" description="Helical" evidence="9">
    <location>
        <begin position="168"/>
        <end position="186"/>
    </location>
</feature>
<dbReference type="GO" id="GO:0009234">
    <property type="term" value="P:menaquinone biosynthetic process"/>
    <property type="evidence" value="ECO:0007669"/>
    <property type="project" value="UniProtKB-UniPathway"/>
</dbReference>
<dbReference type="AlphaFoldDB" id="A0A5Q0BNL6"/>
<feature type="transmembrane region" description="Helical" evidence="9">
    <location>
        <begin position="288"/>
        <end position="305"/>
    </location>
</feature>
<evidence type="ECO:0000256" key="7">
    <source>
        <dbReference type="ARBA" id="ARBA00022989"/>
    </source>
</evidence>
<dbReference type="EMBL" id="CP044205">
    <property type="protein sequence ID" value="QFY43794.1"/>
    <property type="molecule type" value="Genomic_DNA"/>
</dbReference>
<name>A0A5Q0BNL6_9GAMM</name>
<keyword evidence="7 9" id="KW-1133">Transmembrane helix</keyword>
<evidence type="ECO:0000256" key="4">
    <source>
        <dbReference type="ARBA" id="ARBA00022475"/>
    </source>
</evidence>
<evidence type="ECO:0000256" key="8">
    <source>
        <dbReference type="ARBA" id="ARBA00023136"/>
    </source>
</evidence>
<feature type="transmembrane region" description="Helical" evidence="9">
    <location>
        <begin position="264"/>
        <end position="281"/>
    </location>
</feature>
<keyword evidence="4" id="KW-1003">Cell membrane</keyword>